<evidence type="ECO:0000313" key="3">
    <source>
        <dbReference type="Proteomes" id="UP000199412"/>
    </source>
</evidence>
<reference evidence="2 3" key="1">
    <citation type="submission" date="2016-10" db="EMBL/GenBank/DDBJ databases">
        <authorList>
            <person name="de Groot N.N."/>
        </authorList>
    </citation>
    <scope>NUCLEOTIDE SEQUENCE [LARGE SCALE GENOMIC DNA]</scope>
    <source>
        <strain evidence="2 3">ATCC 700224</strain>
    </source>
</reference>
<feature type="domain" description="Methyltransferase" evidence="1">
    <location>
        <begin position="30"/>
        <end position="110"/>
    </location>
</feature>
<accession>A0A1G6YTF0</accession>
<evidence type="ECO:0000259" key="1">
    <source>
        <dbReference type="Pfam" id="PF13649"/>
    </source>
</evidence>
<dbReference type="EMBL" id="FNAP01000002">
    <property type="protein sequence ID" value="SDD92925.1"/>
    <property type="molecule type" value="Genomic_DNA"/>
</dbReference>
<dbReference type="STRING" id="69960.SAMN05421720_102103"/>
<gene>
    <name evidence="2" type="ORF">SAMN05421720_102103</name>
</gene>
<keyword evidence="2" id="KW-0489">Methyltransferase</keyword>
<dbReference type="AlphaFoldDB" id="A0A1G6YTF0"/>
<dbReference type="InterPro" id="IPR041698">
    <property type="entry name" value="Methyltransf_25"/>
</dbReference>
<name>A0A1G6YTF0_9PROT</name>
<sequence>MPPPDVHLKMTVPSPWVTRFAALIRPGGRVLDVACGGGRHARWLLERGFALTLVDRDTEYVADLADRAEVVTTDLEDGSPWPFSGRAFDAVVVTNYLNRPRLPDMIANVADGGVLICQTFMVGHERFARPRHPDHLLRPGEFLTTVGGDVQVVAFEQGRQPMPSGRGEGVVQSLCAVRGDQPVALPHPLSPA</sequence>
<dbReference type="SUPFAM" id="SSF53335">
    <property type="entry name" value="S-adenosyl-L-methionine-dependent methyltransferases"/>
    <property type="match status" value="1"/>
</dbReference>
<protein>
    <submittedName>
        <fullName evidence="2">Methyltransferase domain-containing protein</fullName>
    </submittedName>
</protein>
<dbReference type="Proteomes" id="UP000199412">
    <property type="component" value="Unassembled WGS sequence"/>
</dbReference>
<evidence type="ECO:0000313" key="2">
    <source>
        <dbReference type="EMBL" id="SDD92925.1"/>
    </source>
</evidence>
<organism evidence="2 3">
    <name type="scientific">Rhodospira trueperi</name>
    <dbReference type="NCBI Taxonomy" id="69960"/>
    <lineage>
        <taxon>Bacteria</taxon>
        <taxon>Pseudomonadati</taxon>
        <taxon>Pseudomonadota</taxon>
        <taxon>Alphaproteobacteria</taxon>
        <taxon>Rhodospirillales</taxon>
        <taxon>Rhodospirillaceae</taxon>
        <taxon>Rhodospira</taxon>
    </lineage>
</organism>
<dbReference type="InterPro" id="IPR029063">
    <property type="entry name" value="SAM-dependent_MTases_sf"/>
</dbReference>
<keyword evidence="3" id="KW-1185">Reference proteome</keyword>
<dbReference type="GO" id="GO:0008168">
    <property type="term" value="F:methyltransferase activity"/>
    <property type="evidence" value="ECO:0007669"/>
    <property type="project" value="UniProtKB-KW"/>
</dbReference>
<dbReference type="Pfam" id="PF13649">
    <property type="entry name" value="Methyltransf_25"/>
    <property type="match status" value="1"/>
</dbReference>
<dbReference type="CDD" id="cd02440">
    <property type="entry name" value="AdoMet_MTases"/>
    <property type="match status" value="1"/>
</dbReference>
<dbReference type="RefSeq" id="WP_245699064.1">
    <property type="nucleotide sequence ID" value="NZ_FNAP01000002.1"/>
</dbReference>
<proteinExistence type="predicted"/>
<keyword evidence="2" id="KW-0808">Transferase</keyword>
<dbReference type="GO" id="GO:0032259">
    <property type="term" value="P:methylation"/>
    <property type="evidence" value="ECO:0007669"/>
    <property type="project" value="UniProtKB-KW"/>
</dbReference>
<dbReference type="Gene3D" id="3.40.50.150">
    <property type="entry name" value="Vaccinia Virus protein VP39"/>
    <property type="match status" value="1"/>
</dbReference>